<dbReference type="GO" id="GO:0006508">
    <property type="term" value="P:proteolysis"/>
    <property type="evidence" value="ECO:0007669"/>
    <property type="project" value="UniProtKB-KW"/>
</dbReference>
<evidence type="ECO:0000313" key="7">
    <source>
        <dbReference type="Proteomes" id="UP000053766"/>
    </source>
</evidence>
<organism evidence="6 7">
    <name type="scientific">Dictyocaulus viviparus</name>
    <name type="common">Bovine lungworm</name>
    <dbReference type="NCBI Taxonomy" id="29172"/>
    <lineage>
        <taxon>Eukaryota</taxon>
        <taxon>Metazoa</taxon>
        <taxon>Ecdysozoa</taxon>
        <taxon>Nematoda</taxon>
        <taxon>Chromadorea</taxon>
        <taxon>Rhabditida</taxon>
        <taxon>Rhabditina</taxon>
        <taxon>Rhabditomorpha</taxon>
        <taxon>Strongyloidea</taxon>
        <taxon>Metastrongylidae</taxon>
        <taxon>Dictyocaulus</taxon>
    </lineage>
</organism>
<dbReference type="InterPro" id="IPR011356">
    <property type="entry name" value="Leucine_aapep/pepB"/>
</dbReference>
<keyword evidence="2" id="KW-0031">Aminopeptidase</keyword>
<dbReference type="GO" id="GO:0030145">
    <property type="term" value="F:manganese ion binding"/>
    <property type="evidence" value="ECO:0007669"/>
    <property type="project" value="InterPro"/>
</dbReference>
<dbReference type="PANTHER" id="PTHR11963">
    <property type="entry name" value="LEUCINE AMINOPEPTIDASE-RELATED"/>
    <property type="match status" value="1"/>
</dbReference>
<keyword evidence="3" id="KW-0645">Protease</keyword>
<dbReference type="EMBL" id="KN717053">
    <property type="protein sequence ID" value="KJH40675.1"/>
    <property type="molecule type" value="Genomic_DNA"/>
</dbReference>
<sequence length="78" mass="8483">MPLHPEYLKVLETKIADMSNISSRNYFAGSSVAAAFLSAFRGIVPLVHLDVASTAVSREKTGTGVMVQTLYNVCKNQH</sequence>
<feature type="domain" description="Cytosol aminopeptidase" evidence="5">
    <location>
        <begin position="1"/>
        <end position="70"/>
    </location>
</feature>
<dbReference type="InterPro" id="IPR000819">
    <property type="entry name" value="Peptidase_M17_C"/>
</dbReference>
<keyword evidence="4" id="KW-0378">Hydrolase</keyword>
<evidence type="ECO:0000313" key="6">
    <source>
        <dbReference type="EMBL" id="KJH40675.1"/>
    </source>
</evidence>
<keyword evidence="7" id="KW-1185">Reference proteome</keyword>
<dbReference type="Pfam" id="PF00883">
    <property type="entry name" value="Peptidase_M17"/>
    <property type="match status" value="1"/>
</dbReference>
<dbReference type="AlphaFoldDB" id="A0A0D8X802"/>
<proteinExistence type="inferred from homology"/>
<comment type="similarity">
    <text evidence="1">Belongs to the peptidase M17 family.</text>
</comment>
<dbReference type="GO" id="GO:0070006">
    <property type="term" value="F:metalloaminopeptidase activity"/>
    <property type="evidence" value="ECO:0007669"/>
    <property type="project" value="InterPro"/>
</dbReference>
<evidence type="ECO:0000259" key="5">
    <source>
        <dbReference type="Pfam" id="PF00883"/>
    </source>
</evidence>
<accession>A0A0D8X802</accession>
<evidence type="ECO:0000256" key="1">
    <source>
        <dbReference type="ARBA" id="ARBA00009528"/>
    </source>
</evidence>
<protein>
    <recommendedName>
        <fullName evidence="5">Cytosol aminopeptidase domain-containing protein</fullName>
    </recommendedName>
</protein>
<reference evidence="6 7" key="1">
    <citation type="submission" date="2013-11" db="EMBL/GenBank/DDBJ databases">
        <title>Draft genome of the bovine lungworm Dictyocaulus viviparus.</title>
        <authorList>
            <person name="Mitreva M."/>
        </authorList>
    </citation>
    <scope>NUCLEOTIDE SEQUENCE [LARGE SCALE GENOMIC DNA]</scope>
    <source>
        <strain evidence="6 7">HannoverDv2000</strain>
    </source>
</reference>
<evidence type="ECO:0000256" key="3">
    <source>
        <dbReference type="ARBA" id="ARBA00022670"/>
    </source>
</evidence>
<name>A0A0D8X802_DICVI</name>
<dbReference type="Gene3D" id="3.40.630.10">
    <property type="entry name" value="Zn peptidases"/>
    <property type="match status" value="1"/>
</dbReference>
<evidence type="ECO:0000256" key="2">
    <source>
        <dbReference type="ARBA" id="ARBA00022438"/>
    </source>
</evidence>
<dbReference type="Proteomes" id="UP000053766">
    <property type="component" value="Unassembled WGS sequence"/>
</dbReference>
<dbReference type="GO" id="GO:0005737">
    <property type="term" value="C:cytoplasm"/>
    <property type="evidence" value="ECO:0007669"/>
    <property type="project" value="InterPro"/>
</dbReference>
<evidence type="ECO:0000256" key="4">
    <source>
        <dbReference type="ARBA" id="ARBA00022801"/>
    </source>
</evidence>
<dbReference type="PANTHER" id="PTHR11963:SF23">
    <property type="entry name" value="CYTOSOL AMINOPEPTIDASE"/>
    <property type="match status" value="1"/>
</dbReference>
<gene>
    <name evidence="6" type="ORF">DICVIV_13361</name>
</gene>
<reference evidence="7" key="2">
    <citation type="journal article" date="2016" name="Sci. Rep.">
        <title>Dictyocaulus viviparus genome, variome and transcriptome elucidate lungworm biology and support future intervention.</title>
        <authorList>
            <person name="McNulty S.N."/>
            <person name="Strube C."/>
            <person name="Rosa B.A."/>
            <person name="Martin J.C."/>
            <person name="Tyagi R."/>
            <person name="Choi Y.J."/>
            <person name="Wang Q."/>
            <person name="Hallsworth Pepin K."/>
            <person name="Zhang X."/>
            <person name="Ozersky P."/>
            <person name="Wilson R.K."/>
            <person name="Sternberg P.W."/>
            <person name="Gasser R.B."/>
            <person name="Mitreva M."/>
        </authorList>
    </citation>
    <scope>NUCLEOTIDE SEQUENCE [LARGE SCALE GENOMIC DNA]</scope>
    <source>
        <strain evidence="7">HannoverDv2000</strain>
    </source>
</reference>
<dbReference type="SUPFAM" id="SSF53187">
    <property type="entry name" value="Zn-dependent exopeptidases"/>
    <property type="match status" value="1"/>
</dbReference>